<protein>
    <submittedName>
        <fullName evidence="10">Cytochrome P450, family 76, subfamily C, polypeptide 6</fullName>
    </submittedName>
    <submittedName>
        <fullName evidence="9">Putative cytochrome P450</fullName>
    </submittedName>
</protein>
<accession>Q9LQ25</accession>
<name>Q9LQ25_ARATH</name>
<dbReference type="ExpressionAtlas" id="Q9LQ25">
    <property type="expression patterns" value="baseline and differential"/>
</dbReference>
<evidence type="ECO:0000313" key="12">
    <source>
        <dbReference type="TAIR" id="AT1G33720"/>
    </source>
</evidence>
<dbReference type="InterPro" id="IPR017972">
    <property type="entry name" value="Cyt_P450_CS"/>
</dbReference>
<keyword evidence="11" id="KW-1185">Reference proteome</keyword>
<evidence type="ECO:0000313" key="11">
    <source>
        <dbReference type="Proteomes" id="UP000006548"/>
    </source>
</evidence>
<dbReference type="InterPro" id="IPR001128">
    <property type="entry name" value="Cyt_P450"/>
</dbReference>
<dbReference type="eggNOG" id="KOG0156">
    <property type="taxonomic scope" value="Eukaryota"/>
</dbReference>
<proteinExistence type="inferred from homology"/>
<organism evidence="9">
    <name type="scientific">Arabidopsis thaliana</name>
    <name type="common">Mouse-ear cress</name>
    <dbReference type="NCBI Taxonomy" id="3702"/>
    <lineage>
        <taxon>Eukaryota</taxon>
        <taxon>Viridiplantae</taxon>
        <taxon>Streptophyta</taxon>
        <taxon>Embryophyta</taxon>
        <taxon>Tracheophyta</taxon>
        <taxon>Spermatophyta</taxon>
        <taxon>Magnoliopsida</taxon>
        <taxon>eudicotyledons</taxon>
        <taxon>Gunneridae</taxon>
        <taxon>Pentapetalae</taxon>
        <taxon>rosids</taxon>
        <taxon>malvids</taxon>
        <taxon>Brassicales</taxon>
        <taxon>Brassicaceae</taxon>
        <taxon>Camelineae</taxon>
        <taxon>Arabidopsis</taxon>
    </lineage>
</organism>
<keyword evidence="7" id="KW-0732">Signal</keyword>
<dbReference type="PANTHER" id="PTHR47950:SF44">
    <property type="entry name" value="CYTOCHROME P450, FAMILY 76, SUBFAMILY C, POLYPEPTIDE 5-RELATED"/>
    <property type="match status" value="1"/>
</dbReference>
<dbReference type="EMBL" id="CP002684">
    <property type="protein sequence ID" value="AEE31618.1"/>
    <property type="molecule type" value="Genomic_DNA"/>
</dbReference>
<dbReference type="PRINTS" id="PR00463">
    <property type="entry name" value="EP450I"/>
</dbReference>
<dbReference type="Araport" id="AT1G33720"/>
<evidence type="ECO:0000256" key="1">
    <source>
        <dbReference type="ARBA" id="ARBA00010617"/>
    </source>
</evidence>
<gene>
    <name evidence="10 12" type="primary">CYP76C6</name>
    <name evidence="10" type="synonym">cytochrome P450</name>
    <name evidence="10" type="synonym">family 76</name>
    <name evidence="10" type="synonym">polypeptide 6</name>
    <name evidence="10" type="synonym">subfamily C</name>
    <name evidence="8 10" type="ordered locus">At1g33720</name>
    <name evidence="9" type="ORF">F14M2.15</name>
    <name evidence="10" type="ORF">F14M2_15</name>
</gene>
<dbReference type="AlphaFoldDB" id="Q9LQ25"/>
<dbReference type="SMR" id="Q9LQ25"/>
<dbReference type="Pfam" id="PF00067">
    <property type="entry name" value="p450"/>
    <property type="match status" value="1"/>
</dbReference>
<dbReference type="GO" id="GO:0005506">
    <property type="term" value="F:iron ion binding"/>
    <property type="evidence" value="ECO:0007669"/>
    <property type="project" value="InterPro"/>
</dbReference>
<reference evidence="10" key="4">
    <citation type="submission" date="2016-05" db="EMBL/GenBank/DDBJ databases">
        <authorList>
            <person name="Krishnakumar V."/>
            <person name="Cheng C.-Y."/>
            <person name="Chan A.P."/>
            <person name="Schobel S."/>
            <person name="Kim M."/>
            <person name="Ferlanti E.S."/>
            <person name="Belyaeva I."/>
            <person name="Rosen B.D."/>
            <person name="Micklem G."/>
            <person name="Miller J.R."/>
            <person name="Vaughn M."/>
            <person name="Town C.D."/>
        </authorList>
    </citation>
    <scope>NUCLEOTIDE SEQUENCE</scope>
</reference>
<evidence type="ECO:0000313" key="9">
    <source>
        <dbReference type="EMBL" id="AAF97288.1"/>
    </source>
</evidence>
<dbReference type="InterPro" id="IPR002401">
    <property type="entry name" value="Cyt_P450_E_grp-I"/>
</dbReference>
<dbReference type="GO" id="GO:0016491">
    <property type="term" value="F:oxidoreductase activity"/>
    <property type="evidence" value="ECO:0000318"/>
    <property type="project" value="GO_Central"/>
</dbReference>
<reference evidence="10" key="3">
    <citation type="submission" date="2011-02" db="EMBL/GenBank/DDBJ databases">
        <authorList>
            <consortium name="TAIR"/>
            <person name="Swarbreck D."/>
            <person name="Lamesch P."/>
            <person name="Wilks C."/>
            <person name="Huala E."/>
        </authorList>
    </citation>
    <scope>NUCLEOTIDE SEQUENCE</scope>
</reference>
<dbReference type="Gene3D" id="1.10.630.10">
    <property type="entry name" value="Cytochrome P450"/>
    <property type="match status" value="1"/>
</dbReference>
<feature type="binding site" description="axial binding residue" evidence="5">
    <location>
        <position position="450"/>
    </location>
    <ligand>
        <name>heme</name>
        <dbReference type="ChEBI" id="CHEBI:30413"/>
    </ligand>
    <ligandPart>
        <name>Fe</name>
        <dbReference type="ChEBI" id="CHEBI:18248"/>
    </ligandPart>
</feature>
<evidence type="ECO:0000256" key="5">
    <source>
        <dbReference type="PIRSR" id="PIRSR602401-1"/>
    </source>
</evidence>
<dbReference type="GO" id="GO:0020037">
    <property type="term" value="F:heme binding"/>
    <property type="evidence" value="ECO:0007669"/>
    <property type="project" value="InterPro"/>
</dbReference>
<feature type="signal peptide" evidence="7">
    <location>
        <begin position="1"/>
        <end position="26"/>
    </location>
</feature>
<dbReference type="GeneID" id="840263"/>
<dbReference type="PRINTS" id="PR00385">
    <property type="entry name" value="P450"/>
</dbReference>
<evidence type="ECO:0000256" key="6">
    <source>
        <dbReference type="RuleBase" id="RU000461"/>
    </source>
</evidence>
<dbReference type="HOGENOM" id="CLU_001570_4_2_1"/>
<dbReference type="PIR" id="F86460">
    <property type="entry name" value="F86460"/>
</dbReference>
<keyword evidence="2 5" id="KW-0479">Metal-binding</keyword>
<reference evidence="11" key="5">
    <citation type="journal article" date="2017" name="Plant J.">
        <title>Araport11: a complete reannotation of the Arabidopsis thaliana reference genome.</title>
        <authorList>
            <person name="Cheng C.Y."/>
            <person name="Krishnakumar V."/>
            <person name="Chan A.P."/>
            <person name="Thibaud-Nissen F."/>
            <person name="Schobel S."/>
            <person name="Town C.D."/>
        </authorList>
    </citation>
    <scope>GENOME REANNOTATION</scope>
    <source>
        <strain evidence="11">cv. Columbia</strain>
    </source>
</reference>
<dbReference type="BioCyc" id="ARA:AT1G33720-MONOMER"/>
<dbReference type="FunFam" id="1.10.630.10:FF:000007">
    <property type="entry name" value="Cytochrome P450 76C4"/>
    <property type="match status" value="1"/>
</dbReference>
<evidence type="ECO:0000256" key="7">
    <source>
        <dbReference type="SAM" id="SignalP"/>
    </source>
</evidence>
<evidence type="ECO:0000256" key="3">
    <source>
        <dbReference type="ARBA" id="ARBA00023002"/>
    </source>
</evidence>
<dbReference type="OMA" id="CCAREEP"/>
<keyword evidence="6" id="KW-0503">Monooxygenase</keyword>
<dbReference type="TAIR" id="AT1G33720">
    <property type="gene designation" value="CYP76C6"/>
</dbReference>
<dbReference type="GO" id="GO:0005783">
    <property type="term" value="C:endoplasmic reticulum"/>
    <property type="evidence" value="ECO:0007005"/>
    <property type="project" value="TAIR"/>
</dbReference>
<dbReference type="GO" id="GO:0004497">
    <property type="term" value="F:monooxygenase activity"/>
    <property type="evidence" value="ECO:0007669"/>
    <property type="project" value="UniProtKB-KW"/>
</dbReference>
<keyword evidence="4 5" id="KW-0408">Iron</keyword>
<reference evidence="10 11" key="1">
    <citation type="journal article" date="2000" name="Nature">
        <title>Sequence and analysis of chromosome 1 of the plant Arabidopsis thaliana.</title>
        <authorList>
            <person name="Theologis A."/>
            <person name="Ecker J.R."/>
            <person name="Palm C.J."/>
            <person name="Federspiel N.A."/>
            <person name="Kaul S."/>
            <person name="White O."/>
            <person name="Alonso J."/>
            <person name="Altafi H."/>
            <person name="Araujo R."/>
            <person name="Bowman C.L."/>
            <person name="Brooks S.Y."/>
            <person name="Buehler E."/>
            <person name="Chan A."/>
            <person name="Chao Q."/>
            <person name="Chen H."/>
            <person name="Cheuk R.F."/>
            <person name="Chin C.W."/>
            <person name="Chung M.K."/>
            <person name="Conn L."/>
            <person name="Conway A.B."/>
            <person name="Conway A.R."/>
            <person name="Creasy T.H."/>
            <person name="Dewar K."/>
            <person name="Dunn P."/>
            <person name="Etgu P."/>
            <person name="Feldblyum T.V."/>
            <person name="Feng J."/>
            <person name="Fong B."/>
            <person name="Fujii C.Y."/>
            <person name="Gill J.E."/>
            <person name="Goldsmith A.D."/>
            <person name="Haas B."/>
            <person name="Hansen N.F."/>
            <person name="Hughes B."/>
            <person name="Huizar L."/>
            <person name="Hunter J.L."/>
            <person name="Jenkins J."/>
            <person name="Johnson-Hopson C."/>
            <person name="Khan S."/>
            <person name="Khaykin E."/>
            <person name="Kim C.J."/>
            <person name="Koo H.L."/>
            <person name="Kremenetskaia I."/>
            <person name="Kurtz D.B."/>
            <person name="Kwan A."/>
            <person name="Lam B."/>
            <person name="Langin-Hooper S."/>
            <person name="Lee A."/>
            <person name="Lee J.M."/>
            <person name="Lenz C.A."/>
            <person name="Li J.H."/>
            <person name="Li Y."/>
            <person name="Lin X."/>
            <person name="Liu S.X."/>
            <person name="Liu Z.A."/>
            <person name="Luros J.S."/>
            <person name="Maiti R."/>
            <person name="Marziali A."/>
            <person name="Militscher J."/>
            <person name="Miranda M."/>
            <person name="Nguyen M."/>
            <person name="Nierman W.C."/>
            <person name="Osborne B.I."/>
            <person name="Pai G."/>
            <person name="Peterson J."/>
            <person name="Pham P.K."/>
            <person name="Rizzo M."/>
            <person name="Rooney T."/>
            <person name="Rowley D."/>
            <person name="Sakano H."/>
            <person name="Salzberg S.L."/>
            <person name="Schwartz J.R."/>
            <person name="Shinn P."/>
            <person name="Southwick A.M."/>
            <person name="Sun H."/>
            <person name="Tallon L.J."/>
            <person name="Tambunga G."/>
            <person name="Toriumi M.J."/>
            <person name="Town C.D."/>
            <person name="Utterback T."/>
            <person name="Van Aken S."/>
            <person name="Vaysberg M."/>
            <person name="Vysotskaia V.S."/>
            <person name="Walker M."/>
            <person name="Wu D."/>
            <person name="Yu G."/>
            <person name="Fraser C.M."/>
            <person name="Venter J.C."/>
            <person name="Davis R.W."/>
        </authorList>
    </citation>
    <scope>NUCLEOTIDE SEQUENCE [LARGE SCALE GENOMIC DNA]</scope>
    <source>
        <strain evidence="11">cv. Columbia</strain>
    </source>
</reference>
<dbReference type="RefSeq" id="NP_174633.1">
    <property type="nucleotide sequence ID" value="NM_103092.3"/>
</dbReference>
<dbReference type="InterPro" id="IPR036396">
    <property type="entry name" value="Cyt_P450_sf"/>
</dbReference>
<keyword evidence="5 6" id="KW-0349">Heme</keyword>
<dbReference type="FunCoup" id="Q9LQ25">
    <property type="interactions" value="376"/>
</dbReference>
<reference evidence="9" key="2">
    <citation type="submission" date="2000-08" db="EMBL/GenBank/DDBJ databases">
        <authorList>
            <person name="Federspiel N.A."/>
            <person name="Palm C.J."/>
            <person name="Conway A.B."/>
            <person name="Conn L."/>
            <person name="Hansen N.F."/>
            <person name="Altafi H."/>
            <person name="Araujo R."/>
            <person name="Huizar L."/>
            <person name="Rowley D."/>
            <person name="Buehler E."/>
            <person name="Dunn P."/>
            <person name="Gonzalez A."/>
            <person name="Kremenetskaia I."/>
            <person name="Kim C."/>
            <person name="Lenz C."/>
            <person name="Li J."/>
            <person name="Liu S."/>
            <person name="Luros S."/>
            <person name="Schwartz J."/>
            <person name="Shinn P."/>
            <person name="Toriumi M."/>
            <person name="Vysotskaia V.S."/>
            <person name="Walker M."/>
            <person name="Yu G."/>
            <person name="Ecker J."/>
            <person name="Theologis A."/>
            <person name="Davis R.W."/>
        </authorList>
    </citation>
    <scope>NUCLEOTIDE SEQUENCE</scope>
</reference>
<dbReference type="PROSITE" id="PS00086">
    <property type="entry name" value="CYTOCHROME_P450"/>
    <property type="match status" value="1"/>
</dbReference>
<dbReference type="CDD" id="cd11073">
    <property type="entry name" value="CYP76-like"/>
    <property type="match status" value="1"/>
</dbReference>
<evidence type="ECO:0000256" key="4">
    <source>
        <dbReference type="ARBA" id="ARBA00023004"/>
    </source>
</evidence>
<evidence type="ECO:0000313" key="8">
    <source>
        <dbReference type="Araport" id="AT1G33720"/>
    </source>
</evidence>
<dbReference type="PaxDb" id="3702-AT1G33720.1"/>
<evidence type="ECO:0000256" key="2">
    <source>
        <dbReference type="ARBA" id="ARBA00022723"/>
    </source>
</evidence>
<keyword evidence="3 6" id="KW-0560">Oxidoreductase</keyword>
<dbReference type="ProteomicsDB" id="187347"/>
<dbReference type="GO" id="GO:0016705">
    <property type="term" value="F:oxidoreductase activity, acting on paired donors, with incorporation or reduction of molecular oxygen"/>
    <property type="evidence" value="ECO:0007669"/>
    <property type="project" value="InterPro"/>
</dbReference>
<dbReference type="Proteomes" id="UP000006548">
    <property type="component" value="Chromosome 1"/>
</dbReference>
<comment type="cofactor">
    <cofactor evidence="5">
        <name>heme</name>
        <dbReference type="ChEBI" id="CHEBI:30413"/>
    </cofactor>
</comment>
<evidence type="ECO:0000313" key="10">
    <source>
        <dbReference type="EMBL" id="AEE31618.1"/>
    </source>
</evidence>
<dbReference type="EMBL" id="AC010164">
    <property type="protein sequence ID" value="AAF97288.1"/>
    <property type="molecule type" value="Genomic_DNA"/>
</dbReference>
<comment type="similarity">
    <text evidence="1 6">Belongs to the cytochrome P450 family.</text>
</comment>
<dbReference type="PANTHER" id="PTHR47950">
    <property type="entry name" value="CYTOCHROME P450, FAMILY 76, SUBFAMILY C, POLYPEPTIDE 5-RELATED"/>
    <property type="match status" value="1"/>
</dbReference>
<dbReference type="SUPFAM" id="SSF48264">
    <property type="entry name" value="Cytochrome P450"/>
    <property type="match status" value="1"/>
</dbReference>
<dbReference type="STRING" id="3702.Q9LQ25"/>
<feature type="chain" id="PRO_5014312999" evidence="7">
    <location>
        <begin position="27"/>
        <end position="511"/>
    </location>
</feature>
<sequence>MDIISGQPLFLIFCFILSCLLFFTTARSRRSPCQLSKSPPGPPRLPIIGNIHLVGKNPHHSFTDLSKTYGPVMSLKLGCLNSVVIASRDAVREVLKTHDQILSGRYISEATKSNNHHEFSVGWIHPSSSRFRMLRKLSATQLFSPQCIQATKALRMKKVQELVNFLSESCEREEAVDISHVSFVTALNIISNILFSVNLGSYDSKNSSAFQEMVIGYQESIGNPDLANFFPFMRFLDLQGNSKKMRESSGRLLQVFREFYDARIVEKSSRSVEKDVSSKDFLDVLIDLQQGDETEINIDEIEHLLLDMFVAGTDTNSSTVEWAMAELLGNPKTMTKVQDEINHVIGQNGDFQESDISKLPYLKAVVKETFRLHPAAPFLLQRKAETNVEILGFTVLKDSQVLVNVWAIGRDPLVWENPTHFEPERFLGKEIDVKGTDYELTPFGAGRRICPGLPLAMKTVHLMLASLLYTFEWKLPNGVGSEDLDMEETFGLTVHKTNPLLAVPLKKRAIN</sequence>